<evidence type="ECO:0000313" key="1">
    <source>
        <dbReference type="EMBL" id="RXV75313.1"/>
    </source>
</evidence>
<organism evidence="1 2">
    <name type="scientific">Ligilactobacillus murinus</name>
    <dbReference type="NCBI Taxonomy" id="1622"/>
    <lineage>
        <taxon>Bacteria</taxon>
        <taxon>Bacillati</taxon>
        <taxon>Bacillota</taxon>
        <taxon>Bacilli</taxon>
        <taxon>Lactobacillales</taxon>
        <taxon>Lactobacillaceae</taxon>
        <taxon>Ligilactobacillus</taxon>
    </lineage>
</organism>
<accession>A0A4Q2AY54</accession>
<name>A0A4Q2AY54_9LACO</name>
<dbReference type="Proteomes" id="UP000289316">
    <property type="component" value="Unassembled WGS sequence"/>
</dbReference>
<reference evidence="1 2" key="1">
    <citation type="submission" date="2018-09" db="EMBL/GenBank/DDBJ databases">
        <title>Murine metabolic-syndrome-specific gut microbial biobank.</title>
        <authorList>
            <person name="Liu C."/>
        </authorList>
    </citation>
    <scope>NUCLEOTIDE SEQUENCE [LARGE SCALE GENOMIC DNA]</scope>
    <source>
        <strain evidence="1 2">C-30</strain>
    </source>
</reference>
<gene>
    <name evidence="1" type="ORF">D6C19_01320</name>
</gene>
<sequence>MTQEEYLKIYVTSLEIISKYQPCNNKKVIDELVKNDLMKKLVSNYGVNRVKIEMDNLFRNMLIDQTVIGKLTNFSIEFTGVTTNGYNLLELHEDNHKWTDTINDIKKEAPKMVASGIIGQIISRLFQLF</sequence>
<dbReference type="AlphaFoldDB" id="A0A4Q2AY54"/>
<protein>
    <recommendedName>
        <fullName evidence="3">DUF2513 domain-containing protein</fullName>
    </recommendedName>
</protein>
<proteinExistence type="predicted"/>
<evidence type="ECO:0000313" key="2">
    <source>
        <dbReference type="Proteomes" id="UP000289316"/>
    </source>
</evidence>
<dbReference type="EMBL" id="QZFR01000005">
    <property type="protein sequence ID" value="RXV75313.1"/>
    <property type="molecule type" value="Genomic_DNA"/>
</dbReference>
<evidence type="ECO:0008006" key="3">
    <source>
        <dbReference type="Google" id="ProtNLM"/>
    </source>
</evidence>
<comment type="caution">
    <text evidence="1">The sequence shown here is derived from an EMBL/GenBank/DDBJ whole genome shotgun (WGS) entry which is preliminary data.</text>
</comment>
<dbReference type="RefSeq" id="WP_119448134.1">
    <property type="nucleotide sequence ID" value="NZ_JAASIZ010000066.1"/>
</dbReference>